<dbReference type="AlphaFoldDB" id="A0A5C8K640"/>
<comment type="caution">
    <text evidence="2">The sequence shown here is derived from an EMBL/GenBank/DDBJ whole genome shotgun (WGS) entry which is preliminary data.</text>
</comment>
<sequence>MKKSRLLSLLSLLFAVALLTGCKDDEPNPEKTKTEMLTEANWQGDKILVMGMDVATTQFAGSFPDIKTMVLNFKTDGTYTATYTDNGQAMTLEGNWEFRNNENVLHFDLLSSFGLPEQVDIKTLTSTNLALTTVANIPGAPLPVSLEVQFVRN</sequence>
<dbReference type="OrthoDB" id="852555at2"/>
<evidence type="ECO:0000256" key="1">
    <source>
        <dbReference type="SAM" id="SignalP"/>
    </source>
</evidence>
<dbReference type="PROSITE" id="PS51257">
    <property type="entry name" value="PROKAR_LIPOPROTEIN"/>
    <property type="match status" value="1"/>
</dbReference>
<feature type="chain" id="PRO_5022879410" description="Lipocalin-like domain-containing protein" evidence="1">
    <location>
        <begin position="20"/>
        <end position="153"/>
    </location>
</feature>
<gene>
    <name evidence="2" type="ORF">FVR03_13925</name>
</gene>
<feature type="signal peptide" evidence="1">
    <location>
        <begin position="1"/>
        <end position="19"/>
    </location>
</feature>
<accession>A0A5C8K640</accession>
<name>A0A5C8K640_9BACT</name>
<protein>
    <recommendedName>
        <fullName evidence="4">Lipocalin-like domain-containing protein</fullName>
    </recommendedName>
</protein>
<reference evidence="2 3" key="1">
    <citation type="submission" date="2019-08" db="EMBL/GenBank/DDBJ databases">
        <authorList>
            <person name="Shi S."/>
        </authorList>
    </citation>
    <scope>NUCLEOTIDE SEQUENCE [LARGE SCALE GENOMIC DNA]</scope>
    <source>
        <strain evidence="2 3">GY10130</strain>
    </source>
</reference>
<organism evidence="2 3">
    <name type="scientific">Pontibacter qinzhouensis</name>
    <dbReference type="NCBI Taxonomy" id="2603253"/>
    <lineage>
        <taxon>Bacteria</taxon>
        <taxon>Pseudomonadati</taxon>
        <taxon>Bacteroidota</taxon>
        <taxon>Cytophagia</taxon>
        <taxon>Cytophagales</taxon>
        <taxon>Hymenobacteraceae</taxon>
        <taxon>Pontibacter</taxon>
    </lineage>
</organism>
<evidence type="ECO:0000313" key="2">
    <source>
        <dbReference type="EMBL" id="TXK44274.1"/>
    </source>
</evidence>
<evidence type="ECO:0008006" key="4">
    <source>
        <dbReference type="Google" id="ProtNLM"/>
    </source>
</evidence>
<dbReference type="EMBL" id="VRTY01000051">
    <property type="protein sequence ID" value="TXK44274.1"/>
    <property type="molecule type" value="Genomic_DNA"/>
</dbReference>
<keyword evidence="1" id="KW-0732">Signal</keyword>
<keyword evidence="3" id="KW-1185">Reference proteome</keyword>
<evidence type="ECO:0000313" key="3">
    <source>
        <dbReference type="Proteomes" id="UP000321926"/>
    </source>
</evidence>
<dbReference type="Proteomes" id="UP000321926">
    <property type="component" value="Unassembled WGS sequence"/>
</dbReference>
<dbReference type="RefSeq" id="WP_147922367.1">
    <property type="nucleotide sequence ID" value="NZ_VRTY01000051.1"/>
</dbReference>
<proteinExistence type="predicted"/>